<feature type="compositionally biased region" description="Polar residues" evidence="1">
    <location>
        <begin position="201"/>
        <end position="215"/>
    </location>
</feature>
<accession>A0A819B5B1</accession>
<evidence type="ECO:0000256" key="1">
    <source>
        <dbReference type="SAM" id="MobiDB-lite"/>
    </source>
</evidence>
<evidence type="ECO:0000313" key="2">
    <source>
        <dbReference type="EMBL" id="CAF3796128.1"/>
    </source>
</evidence>
<protein>
    <submittedName>
        <fullName evidence="2">Uncharacterized protein</fullName>
    </submittedName>
</protein>
<dbReference type="AlphaFoldDB" id="A0A819B5B1"/>
<dbReference type="EMBL" id="CAJNYV010006032">
    <property type="protein sequence ID" value="CAF3796128.1"/>
    <property type="molecule type" value="Genomic_DNA"/>
</dbReference>
<dbReference type="Proteomes" id="UP000663865">
    <property type="component" value="Unassembled WGS sequence"/>
</dbReference>
<reference evidence="2" key="1">
    <citation type="submission" date="2021-02" db="EMBL/GenBank/DDBJ databases">
        <authorList>
            <person name="Nowell W R."/>
        </authorList>
    </citation>
    <scope>NUCLEOTIDE SEQUENCE</scope>
</reference>
<gene>
    <name evidence="2" type="ORF">KIK155_LOCUS32160</name>
</gene>
<proteinExistence type="predicted"/>
<organism evidence="2 3">
    <name type="scientific">Rotaria socialis</name>
    <dbReference type="NCBI Taxonomy" id="392032"/>
    <lineage>
        <taxon>Eukaryota</taxon>
        <taxon>Metazoa</taxon>
        <taxon>Spiralia</taxon>
        <taxon>Gnathifera</taxon>
        <taxon>Rotifera</taxon>
        <taxon>Eurotatoria</taxon>
        <taxon>Bdelloidea</taxon>
        <taxon>Philodinida</taxon>
        <taxon>Philodinidae</taxon>
        <taxon>Rotaria</taxon>
    </lineage>
</organism>
<evidence type="ECO:0000313" key="3">
    <source>
        <dbReference type="Proteomes" id="UP000663865"/>
    </source>
</evidence>
<sequence length="221" mass="24763">MNKKVFTLGNYIRESYRQKFDLLFLNTKKGELAKLKRQIEAYENEHANGIIGDDHSDDEGIRAGYNSGTDDERSNDAFANLRARSRSPLHTTATLNDVENITAGENKRTINTMSDTDTSGDEDQFMDDEVHEIQIPIRQATQSEINIGPSQDSLLDLGDDRLDYKLSTISKHHQRRKYVTGANSISTHPYLSHAGAGIPPNLTTPSLPEESQTTDDLLEKI</sequence>
<comment type="caution">
    <text evidence="2">The sequence shown here is derived from an EMBL/GenBank/DDBJ whole genome shotgun (WGS) entry which is preliminary data.</text>
</comment>
<feature type="region of interest" description="Disordered" evidence="1">
    <location>
        <begin position="190"/>
        <end position="221"/>
    </location>
</feature>
<name>A0A819B5B1_9BILA</name>